<dbReference type="EMBL" id="GGLE01004757">
    <property type="protein sequence ID" value="MBY08883.1"/>
    <property type="molecule type" value="Transcribed_RNA"/>
</dbReference>
<evidence type="ECO:0000256" key="4">
    <source>
        <dbReference type="SAM" id="Coils"/>
    </source>
</evidence>
<dbReference type="RefSeq" id="XP_064475283.1">
    <property type="nucleotide sequence ID" value="XM_064619213.1"/>
</dbReference>
<evidence type="ECO:0000256" key="1">
    <source>
        <dbReference type="ARBA" id="ARBA00004214"/>
    </source>
</evidence>
<dbReference type="RefSeq" id="XP_064475282.1">
    <property type="nucleotide sequence ID" value="XM_064619212.1"/>
</dbReference>
<feature type="region of interest" description="Disordered" evidence="5">
    <location>
        <begin position="1"/>
        <end position="61"/>
    </location>
</feature>
<dbReference type="GO" id="GO:0006366">
    <property type="term" value="P:transcription by RNA polymerase II"/>
    <property type="evidence" value="ECO:0007669"/>
    <property type="project" value="TreeGrafter"/>
</dbReference>
<feature type="coiled-coil region" evidence="4">
    <location>
        <begin position="66"/>
        <end position="93"/>
    </location>
</feature>
<evidence type="ECO:0000256" key="2">
    <source>
        <dbReference type="ARBA" id="ARBA00008296"/>
    </source>
</evidence>
<dbReference type="InterPro" id="IPR054414">
    <property type="entry name" value="Ccdc124/Oxs1_C"/>
</dbReference>
<dbReference type="RefSeq" id="XP_064475285.1">
    <property type="nucleotide sequence ID" value="XM_064619215.1"/>
</dbReference>
<evidence type="ECO:0000256" key="3">
    <source>
        <dbReference type="ARBA" id="ARBA00023054"/>
    </source>
</evidence>
<name>A0A2R5LH81_9ACAR</name>
<dbReference type="PANTHER" id="PTHR21680:SF0">
    <property type="entry name" value="COILED-COIL DOMAIN-CONTAINING PROTEIN 124"/>
    <property type="match status" value="1"/>
</dbReference>
<reference evidence="7" key="1">
    <citation type="submission" date="2018-03" db="EMBL/GenBank/DDBJ databases">
        <title>The relapsing fever spirochete Borrelia turicatae persists in the highly oxidative environment of its soft-bodied tick vector.</title>
        <authorList>
            <person name="Bourret T.J."/>
            <person name="Boyle W.K."/>
            <person name="Valenzuela J.G."/>
            <person name="Oliveira F."/>
            <person name="Lopez J.E."/>
        </authorList>
    </citation>
    <scope>NUCLEOTIDE SEQUENCE</scope>
    <source>
        <strain evidence="7">Kansas strain/isolate</strain>
        <tissue evidence="7">Salivary glands</tissue>
    </source>
</reference>
<proteinExistence type="inferred from homology"/>
<sequence length="201" mass="23303">MPKKFGTNTKSADARAKKEAKKEAEKSLKERAAEDALWADDDKHITRKQQRKDEREKKKSELFEKKAALKQMYDEEMNSIKSAKARVEKVTRADIAAMAEKHKPAKKEEELLHHEKPLEENVNRIVVEGDEARSVQDAIAILSTSDIDRHPERRVKAAYEAYESRRLPELKAENPNLRLSQLKHMIRKDWLKSPDNPLNNL</sequence>
<evidence type="ECO:0000313" key="7">
    <source>
        <dbReference type="EMBL" id="MBY08883.1"/>
    </source>
</evidence>
<organism evidence="7">
    <name type="scientific">Ornithodoros turicata</name>
    <dbReference type="NCBI Taxonomy" id="34597"/>
    <lineage>
        <taxon>Eukaryota</taxon>
        <taxon>Metazoa</taxon>
        <taxon>Ecdysozoa</taxon>
        <taxon>Arthropoda</taxon>
        <taxon>Chelicerata</taxon>
        <taxon>Arachnida</taxon>
        <taxon>Acari</taxon>
        <taxon>Parasitiformes</taxon>
        <taxon>Ixodida</taxon>
        <taxon>Ixodoidea</taxon>
        <taxon>Argasidae</taxon>
        <taxon>Ornithodorinae</taxon>
        <taxon>Ornithodoros</taxon>
    </lineage>
</organism>
<dbReference type="GO" id="GO:0005634">
    <property type="term" value="C:nucleus"/>
    <property type="evidence" value="ECO:0007669"/>
    <property type="project" value="TreeGrafter"/>
</dbReference>
<dbReference type="AlphaFoldDB" id="A0A2R5LH81"/>
<dbReference type="InterPro" id="IPR010422">
    <property type="entry name" value="Ccdc124/Oxs1"/>
</dbReference>
<feature type="compositionally biased region" description="Basic and acidic residues" evidence="5">
    <location>
        <begin position="51"/>
        <end position="61"/>
    </location>
</feature>
<comment type="similarity">
    <text evidence="2">Belongs to the CCDC124 family.</text>
</comment>
<accession>A0A2R5LH81</accession>
<evidence type="ECO:0000256" key="5">
    <source>
        <dbReference type="SAM" id="MobiDB-lite"/>
    </source>
</evidence>
<comment type="subcellular location">
    <subcellularLocation>
        <location evidence="1">Midbody</location>
    </subcellularLocation>
</comment>
<protein>
    <recommendedName>
        <fullName evidence="6">Coiled-coil domain-containing protein</fullName>
    </recommendedName>
</protein>
<dbReference type="RefSeq" id="XP_064475281.1">
    <property type="nucleotide sequence ID" value="XM_064619211.1"/>
</dbReference>
<feature type="domain" description="Coiled-coil" evidence="6">
    <location>
        <begin position="121"/>
        <end position="199"/>
    </location>
</feature>
<keyword evidence="3 4" id="KW-0175">Coiled coil</keyword>
<dbReference type="Pfam" id="PF06244">
    <property type="entry name" value="Ccdc124"/>
    <property type="match status" value="1"/>
</dbReference>
<dbReference type="GeneID" id="135389164"/>
<dbReference type="GO" id="GO:0003713">
    <property type="term" value="F:transcription coactivator activity"/>
    <property type="evidence" value="ECO:0007669"/>
    <property type="project" value="TreeGrafter"/>
</dbReference>
<dbReference type="GO" id="GO:0030496">
    <property type="term" value="C:midbody"/>
    <property type="evidence" value="ECO:0007669"/>
    <property type="project" value="UniProtKB-SubCell"/>
</dbReference>
<evidence type="ECO:0000259" key="6">
    <source>
        <dbReference type="Pfam" id="PF06244"/>
    </source>
</evidence>
<feature type="compositionally biased region" description="Basic and acidic residues" evidence="5">
    <location>
        <begin position="12"/>
        <end position="44"/>
    </location>
</feature>
<dbReference type="PANTHER" id="PTHR21680">
    <property type="entry name" value="COILED-COIL DOMAIN-CONTAINING PROTEIN 124"/>
    <property type="match status" value="1"/>
</dbReference>